<dbReference type="InterPro" id="IPR006311">
    <property type="entry name" value="TAT_signal"/>
</dbReference>
<dbReference type="Gene3D" id="2.60.120.380">
    <property type="match status" value="1"/>
</dbReference>
<feature type="domain" description="VWFA" evidence="4">
    <location>
        <begin position="45"/>
        <end position="229"/>
    </location>
</feature>
<keyword evidence="3" id="KW-0732">Signal</keyword>
<dbReference type="PANTHER" id="PTHR10579:SF43">
    <property type="entry name" value="ZINC FINGER (C3HC4-TYPE RING FINGER) FAMILY PROTEIN"/>
    <property type="match status" value="1"/>
</dbReference>
<feature type="chain" id="PRO_5045443255" evidence="3">
    <location>
        <begin position="25"/>
        <end position="645"/>
    </location>
</feature>
<evidence type="ECO:0000313" key="6">
    <source>
        <dbReference type="Proteomes" id="UP000629371"/>
    </source>
</evidence>
<keyword evidence="6" id="KW-1185">Reference proteome</keyword>
<feature type="region of interest" description="Disordered" evidence="1">
    <location>
        <begin position="382"/>
        <end position="419"/>
    </location>
</feature>
<dbReference type="InterPro" id="IPR002035">
    <property type="entry name" value="VWF_A"/>
</dbReference>
<evidence type="ECO:0000256" key="2">
    <source>
        <dbReference type="SAM" id="Phobius"/>
    </source>
</evidence>
<evidence type="ECO:0000256" key="3">
    <source>
        <dbReference type="SAM" id="SignalP"/>
    </source>
</evidence>
<dbReference type="PROSITE" id="PS51318">
    <property type="entry name" value="TAT"/>
    <property type="match status" value="1"/>
</dbReference>
<comment type="caution">
    <text evidence="5">The sequence shown here is derived from an EMBL/GenBank/DDBJ whole genome shotgun (WGS) entry which is preliminary data.</text>
</comment>
<name>A0ABS1MU28_9ACTN</name>
<dbReference type="SMART" id="SM00327">
    <property type="entry name" value="VWA"/>
    <property type="match status" value="1"/>
</dbReference>
<dbReference type="PANTHER" id="PTHR10579">
    <property type="entry name" value="CALCIUM-ACTIVATED CHLORIDE CHANNEL REGULATOR"/>
    <property type="match status" value="1"/>
</dbReference>
<dbReference type="PROSITE" id="PS50234">
    <property type="entry name" value="VWFA"/>
    <property type="match status" value="1"/>
</dbReference>
<keyword evidence="2" id="KW-1133">Transmembrane helix</keyword>
<evidence type="ECO:0000256" key="1">
    <source>
        <dbReference type="SAM" id="MobiDB-lite"/>
    </source>
</evidence>
<keyword evidence="2" id="KW-0812">Transmembrane</keyword>
<keyword evidence="2" id="KW-0472">Membrane</keyword>
<dbReference type="InterPro" id="IPR036465">
    <property type="entry name" value="vWFA_dom_sf"/>
</dbReference>
<evidence type="ECO:0000259" key="4">
    <source>
        <dbReference type="PROSITE" id="PS50234"/>
    </source>
</evidence>
<dbReference type="Pfam" id="PF13519">
    <property type="entry name" value="VWA_2"/>
    <property type="match status" value="1"/>
</dbReference>
<dbReference type="Proteomes" id="UP000629371">
    <property type="component" value="Unassembled WGS sequence"/>
</dbReference>
<accession>A0ABS1MU28</accession>
<reference evidence="5 6" key="1">
    <citation type="submission" date="2021-01" db="EMBL/GenBank/DDBJ databases">
        <title>WGS of actinomycetes isolated from Thailand.</title>
        <authorList>
            <person name="Thawai C."/>
        </authorList>
    </citation>
    <scope>NUCLEOTIDE SEQUENCE [LARGE SCALE GENOMIC DNA]</scope>
    <source>
        <strain evidence="5 6">CH9-7</strain>
    </source>
</reference>
<protein>
    <submittedName>
        <fullName evidence="5">VWA domain-containing protein</fullName>
    </submittedName>
</protein>
<gene>
    <name evidence="5" type="ORF">JK360_18035</name>
</gene>
<dbReference type="SUPFAM" id="SSF53300">
    <property type="entry name" value="vWA-like"/>
    <property type="match status" value="1"/>
</dbReference>
<dbReference type="Gene3D" id="3.40.50.410">
    <property type="entry name" value="von Willebrand factor, type A domain"/>
    <property type="match status" value="1"/>
</dbReference>
<feature type="transmembrane region" description="Helical" evidence="2">
    <location>
        <begin position="603"/>
        <end position="624"/>
    </location>
</feature>
<dbReference type="RefSeq" id="WP_201805621.1">
    <property type="nucleotide sequence ID" value="NZ_JAERRI010000009.1"/>
</dbReference>
<sequence length="645" mass="66079">MAHRPRRGAVALLGGLMLAVAAVAAPFQATAAGMPKAAPAAAGSGLVMVLDSSGSMSGSDGAGSTRIAAARKAVGAVVDALPDGYPTGLRVYGADKSKGCDDTRLVQPVAALDRAGLKRAVAGVRPKGDTPIGLSLRKAAGDLPRPAGGSGGKRTILLISDGEDTCQAPPPCKVAAQLAASGVDLHIDAIGFQVAGKARAQLACIAKAGNGRYYDAPDARALARQLQRAGQLSADGYRFKGKPARGTATRSGAPHLVPGQYLDSIGPGEERWYAVDLDAGSTADFSATVVPQSGATVGLLDTLNTRIAYGTDSACDSSTALFGQSEGATPLTSGVSRIPSQTGTGTCDKAGRYWLVVQRKAPKGSDAARWPMELTFHVEPPLTKGVTPAQSEPEYGAGGKDAALPTTAPRDVTGGTDFNDARPLHPGVWRDRILPAQTLWYKVPVGWGQQLRYDVEFANEPTVRGHSATLSSGGTQVYTPFRIPVGSGTGEFDPSVPYDGRPAALKMGTVPVAWTNRYEGHPNVIPVHQKGDFYIAVTLGAKAAEIAQNPRIGVVLRIAVLGKEKAGPEASAATVTGVAAGRTPGARADGAPLDGGGWSTGRVVAVAVGAVGVLMLAGLALAYARARRKTAVRGGDSDPRRGGSW</sequence>
<dbReference type="EMBL" id="JAERRI010000009">
    <property type="protein sequence ID" value="MBL1091281.1"/>
    <property type="molecule type" value="Genomic_DNA"/>
</dbReference>
<evidence type="ECO:0000313" key="5">
    <source>
        <dbReference type="EMBL" id="MBL1091281.1"/>
    </source>
</evidence>
<feature type="signal peptide" evidence="3">
    <location>
        <begin position="1"/>
        <end position="24"/>
    </location>
</feature>
<dbReference type="InterPro" id="IPR051266">
    <property type="entry name" value="CLCR"/>
</dbReference>
<proteinExistence type="predicted"/>
<organism evidence="5 6">
    <name type="scientific">Streptomyces siderophoricus</name>
    <dbReference type="NCBI Taxonomy" id="2802281"/>
    <lineage>
        <taxon>Bacteria</taxon>
        <taxon>Bacillati</taxon>
        <taxon>Actinomycetota</taxon>
        <taxon>Actinomycetes</taxon>
        <taxon>Kitasatosporales</taxon>
        <taxon>Streptomycetaceae</taxon>
        <taxon>Streptomyces</taxon>
    </lineage>
</organism>